<feature type="region of interest" description="Disordered" evidence="7">
    <location>
        <begin position="18"/>
        <end position="37"/>
    </location>
</feature>
<dbReference type="EMBL" id="CP009528">
    <property type="protein sequence ID" value="AKB55246.1"/>
    <property type="molecule type" value="Genomic_DNA"/>
</dbReference>
<evidence type="ECO:0000256" key="6">
    <source>
        <dbReference type="PROSITE-ProRule" id="PRU00050"/>
    </source>
</evidence>
<dbReference type="PATRIC" id="fig|1434108.4.peg.2882"/>
<dbReference type="GO" id="GO:0006355">
    <property type="term" value="P:regulation of DNA-templated transcription"/>
    <property type="evidence" value="ECO:0007669"/>
    <property type="project" value="InterPro"/>
</dbReference>
<evidence type="ECO:0000259" key="10">
    <source>
        <dbReference type="PROSITE" id="PS50123"/>
    </source>
</evidence>
<dbReference type="Gene3D" id="3.40.50.180">
    <property type="entry name" value="Methylesterase CheB, C-terminal domain"/>
    <property type="match status" value="1"/>
</dbReference>
<dbReference type="Pfam" id="PF00989">
    <property type="entry name" value="PAS"/>
    <property type="match status" value="1"/>
</dbReference>
<dbReference type="AlphaFoldDB" id="A0A0E3LNR8"/>
<evidence type="ECO:0000259" key="8">
    <source>
        <dbReference type="PROSITE" id="PS50112"/>
    </source>
</evidence>
<dbReference type="CDD" id="cd00130">
    <property type="entry name" value="PAS"/>
    <property type="match status" value="2"/>
</dbReference>
<name>A0A0E3LNR8_METBA</name>
<dbReference type="PANTHER" id="PTHR24422:SF27">
    <property type="entry name" value="PROTEIN-GLUTAMATE O-METHYLTRANSFERASE"/>
    <property type="match status" value="1"/>
</dbReference>
<dbReference type="GO" id="GO:0006935">
    <property type="term" value="P:chemotaxis"/>
    <property type="evidence" value="ECO:0007669"/>
    <property type="project" value="UniProtKB-UniRule"/>
</dbReference>
<feature type="active site" evidence="6">
    <location>
        <position position="197"/>
    </location>
</feature>
<dbReference type="Gene3D" id="3.30.450.20">
    <property type="entry name" value="PAS domain"/>
    <property type="match status" value="2"/>
</dbReference>
<dbReference type="Pfam" id="PF13596">
    <property type="entry name" value="PAS_10"/>
    <property type="match status" value="1"/>
</dbReference>
<dbReference type="EC" id="2.1.1.80" evidence="2"/>
<keyword evidence="6" id="KW-0145">Chemotaxis</keyword>
<dbReference type="PANTHER" id="PTHR24422">
    <property type="entry name" value="CHEMOTAXIS PROTEIN METHYLTRANSFERASE"/>
    <property type="match status" value="1"/>
</dbReference>
<dbReference type="Pfam" id="PF03705">
    <property type="entry name" value="CheR_N"/>
    <property type="match status" value="1"/>
</dbReference>
<dbReference type="InterPro" id="IPR000673">
    <property type="entry name" value="Sig_transdc_resp-reg_Me-estase"/>
</dbReference>
<dbReference type="SMART" id="SM00138">
    <property type="entry name" value="MeTrc"/>
    <property type="match status" value="1"/>
</dbReference>
<gene>
    <name evidence="11" type="ORF">MSBRM_2248</name>
</gene>
<dbReference type="GeneID" id="24845517"/>
<dbReference type="InterPro" id="IPR022641">
    <property type="entry name" value="CheR_N"/>
</dbReference>
<dbReference type="InterPro" id="IPR029063">
    <property type="entry name" value="SAM-dependent_MTases_sf"/>
</dbReference>
<keyword evidence="3 11" id="KW-0489">Methyltransferase</keyword>
<dbReference type="GO" id="GO:0008984">
    <property type="term" value="F:protein-glutamate methylesterase activity"/>
    <property type="evidence" value="ECO:0007669"/>
    <property type="project" value="InterPro"/>
</dbReference>
<keyword evidence="6" id="KW-0378">Hydrolase</keyword>
<dbReference type="GO" id="GO:0008983">
    <property type="term" value="F:protein-glutamate O-methyltransferase activity"/>
    <property type="evidence" value="ECO:0007669"/>
    <property type="project" value="UniProtKB-EC"/>
</dbReference>
<keyword evidence="4 11" id="KW-0808">Transferase</keyword>
<keyword evidence="12" id="KW-1185">Reference proteome</keyword>
<evidence type="ECO:0000256" key="1">
    <source>
        <dbReference type="ARBA" id="ARBA00001541"/>
    </source>
</evidence>
<dbReference type="Pfam" id="PF01339">
    <property type="entry name" value="CheB_methylest"/>
    <property type="match status" value="1"/>
</dbReference>
<dbReference type="PROSITE" id="PS50112">
    <property type="entry name" value="PAS"/>
    <property type="match status" value="1"/>
</dbReference>
<feature type="domain" description="CheR-type methyltransferase" evidence="10">
    <location>
        <begin position="276"/>
        <end position="531"/>
    </location>
</feature>
<dbReference type="GO" id="GO:0032259">
    <property type="term" value="P:methylation"/>
    <property type="evidence" value="ECO:0007669"/>
    <property type="project" value="UniProtKB-KW"/>
</dbReference>
<dbReference type="STRING" id="1434108.MSBRM_2248"/>
<dbReference type="HOGENOM" id="CLU_000892_0_1_2"/>
<dbReference type="InterPro" id="IPR022642">
    <property type="entry name" value="CheR_C"/>
</dbReference>
<dbReference type="Gene3D" id="1.10.155.10">
    <property type="entry name" value="Chemotaxis receptor methyltransferase CheR, N-terminal domain"/>
    <property type="match status" value="1"/>
</dbReference>
<dbReference type="GO" id="GO:0005737">
    <property type="term" value="C:cytoplasm"/>
    <property type="evidence" value="ECO:0007669"/>
    <property type="project" value="InterPro"/>
</dbReference>
<evidence type="ECO:0000256" key="2">
    <source>
        <dbReference type="ARBA" id="ARBA00012534"/>
    </source>
</evidence>
<feature type="compositionally biased region" description="Basic and acidic residues" evidence="7">
    <location>
        <begin position="21"/>
        <end position="37"/>
    </location>
</feature>
<evidence type="ECO:0000259" key="9">
    <source>
        <dbReference type="PROSITE" id="PS50122"/>
    </source>
</evidence>
<evidence type="ECO:0000313" key="11">
    <source>
        <dbReference type="EMBL" id="AKB55246.1"/>
    </source>
</evidence>
<sequence>MRTLGYSGKEKYPVIEEGCDNTDKEKEPTGKGEIERSKKEKLQAIEKISTGENSGLDVSLDESPKKEFPIVGIGASAGGLAAFEAFFSAMPSNKDPGAAFVLVQHLDPNYKSILSDLIRNFTRMPVYEATNWVNIEPNCVYIIPPNRDMVLRDGVLQLMEPSQPHGRRLPIDIFFSSLAQDKKEKAIGIVLSGTGSDGTKGVQAIKAEGGMVMAQTPESSEYNNMPLSAIATGQVDYVLKPEEMPAQLIAYIPYVFGKTHQVTSKFEGLMKNIFNFLHIKTGHDFSHYKYGTINRRVERRMAVLNIENVNEYVRYLEQKPAEVEVLFHDLLIGVTSFLRNPEAYEALQEQVIPCLFAGKYPESSIRVWVPGCSTGEEAYSIAILLQEQMDNLNQNFKVQIFATDIDSKAIEKARSGLYPANIAVDMSSERLKRFFTLDSDGYYHIQHNIREMVIFSEQDIIKDPPFSKLDLISCRNLLIYMDKELQKKLIPLFHYALNPGGFLFLGPSENVGEFTNLFDTLDRRSKLYIKKGGPSSDYFLSIGTFIPPSTKSEARKPSGNVPVEIRPKLRELIEQAMLQYYAPVSVLIDEHGNILYIYGRTGMYLEPASGEVGMNVLSMAREGLRSELTTALHRAVINKAPVFHPRVRVKTNGDFTTINLAVRPVERNHDTTTWLNLFLVTFEEIPESEQIDTEKSIHINAGENACKTDVDVRILKLKKELQAKEESLKASNEELATSNEELKSANEEMQSVNEELQSTNEELETSREELQSVNEELGTVNIELQNRVADLSQANNDMNNLLAGTGIGTIFVDHQLRIIRFTPPATRLINLIPSDIGRPVGHIVSNLLGYNRLVEDIKEVLDSLIPKDIEVKTRENTWYLLGIRPYRTLENTIEGAVITFTDITEMKRVRIKESETMRRLVAVVHDASDAITLQDMKGNILAWNPKAESIYGWSEAEALSMNVSSMIPEDRKTEELSIVKKLSWAEVLEPYRTQRITKDGRIVDIWLTATSLVNETGEVYAIATTEREIKLEGNETKNKK</sequence>
<dbReference type="CDD" id="cd16434">
    <property type="entry name" value="CheB-CheR_fusion"/>
    <property type="match status" value="1"/>
</dbReference>
<dbReference type="InterPro" id="IPR036804">
    <property type="entry name" value="CheR_N_sf"/>
</dbReference>
<dbReference type="SUPFAM" id="SSF55785">
    <property type="entry name" value="PYP-like sensor domain (PAS domain)"/>
    <property type="match status" value="2"/>
</dbReference>
<dbReference type="InterPro" id="IPR035909">
    <property type="entry name" value="CheB_C"/>
</dbReference>
<dbReference type="Gene3D" id="3.40.50.150">
    <property type="entry name" value="Vaccinia Virus protein VP39"/>
    <property type="match status" value="1"/>
</dbReference>
<keyword evidence="5" id="KW-0949">S-adenosyl-L-methionine</keyword>
<dbReference type="InterPro" id="IPR013767">
    <property type="entry name" value="PAS_fold"/>
</dbReference>
<dbReference type="Pfam" id="PF01739">
    <property type="entry name" value="CheR"/>
    <property type="match status" value="1"/>
</dbReference>
<dbReference type="KEGG" id="mby:MSBRM_2248"/>
<feature type="active site" evidence="6">
    <location>
        <position position="105"/>
    </location>
</feature>
<feature type="domain" description="PAS" evidence="8">
    <location>
        <begin position="916"/>
        <end position="971"/>
    </location>
</feature>
<feature type="compositionally biased region" description="Polar residues" evidence="7">
    <location>
        <begin position="747"/>
        <end position="760"/>
    </location>
</feature>
<dbReference type="InterPro" id="IPR000780">
    <property type="entry name" value="CheR_MeTrfase"/>
</dbReference>
<dbReference type="NCBIfam" id="TIGR00229">
    <property type="entry name" value="sensory_box"/>
    <property type="match status" value="1"/>
</dbReference>
<dbReference type="GO" id="GO:0000156">
    <property type="term" value="F:phosphorelay response regulator activity"/>
    <property type="evidence" value="ECO:0007669"/>
    <property type="project" value="InterPro"/>
</dbReference>
<reference evidence="11 12" key="1">
    <citation type="submission" date="2014-07" db="EMBL/GenBank/DDBJ databases">
        <title>Methanogenic archaea and the global carbon cycle.</title>
        <authorList>
            <person name="Henriksen J.R."/>
            <person name="Luke J."/>
            <person name="Reinhart S."/>
            <person name="Benedict M.N."/>
            <person name="Youngblut N.D."/>
            <person name="Metcalf M.E."/>
            <person name="Whitaker R.J."/>
            <person name="Metcalf W.W."/>
        </authorList>
    </citation>
    <scope>NUCLEOTIDE SEQUENCE [LARGE SCALE GENOMIC DNA]</scope>
    <source>
        <strain evidence="11 12">MS</strain>
    </source>
</reference>
<evidence type="ECO:0000256" key="7">
    <source>
        <dbReference type="SAM" id="MobiDB-lite"/>
    </source>
</evidence>
<feature type="active site" evidence="6">
    <location>
        <position position="76"/>
    </location>
</feature>
<dbReference type="InterPro" id="IPR050903">
    <property type="entry name" value="Bact_Chemotaxis_MeTrfase"/>
</dbReference>
<organism evidence="11 12">
    <name type="scientific">Methanosarcina barkeri MS</name>
    <dbReference type="NCBI Taxonomy" id="1434108"/>
    <lineage>
        <taxon>Archaea</taxon>
        <taxon>Methanobacteriati</taxon>
        <taxon>Methanobacteriota</taxon>
        <taxon>Stenosarchaea group</taxon>
        <taxon>Methanomicrobia</taxon>
        <taxon>Methanosarcinales</taxon>
        <taxon>Methanosarcinaceae</taxon>
        <taxon>Methanosarcina</taxon>
    </lineage>
</organism>
<proteinExistence type="predicted"/>
<dbReference type="SUPFAM" id="SSF47757">
    <property type="entry name" value="Chemotaxis receptor methyltransferase CheR, N-terminal domain"/>
    <property type="match status" value="1"/>
</dbReference>
<protein>
    <recommendedName>
        <fullName evidence="2">protein-glutamate O-methyltransferase</fullName>
        <ecNumber evidence="2">2.1.1.80</ecNumber>
    </recommendedName>
</protein>
<dbReference type="SUPFAM" id="SSF53335">
    <property type="entry name" value="S-adenosyl-L-methionine-dependent methyltransferases"/>
    <property type="match status" value="1"/>
</dbReference>
<evidence type="ECO:0000256" key="3">
    <source>
        <dbReference type="ARBA" id="ARBA00022603"/>
    </source>
</evidence>
<dbReference type="Proteomes" id="UP000033033">
    <property type="component" value="Chromosome"/>
</dbReference>
<accession>A0A0E3LNR8</accession>
<dbReference type="InterPro" id="IPR035965">
    <property type="entry name" value="PAS-like_dom_sf"/>
</dbReference>
<evidence type="ECO:0000256" key="4">
    <source>
        <dbReference type="ARBA" id="ARBA00022679"/>
    </source>
</evidence>
<evidence type="ECO:0000313" key="12">
    <source>
        <dbReference type="Proteomes" id="UP000033033"/>
    </source>
</evidence>
<dbReference type="PROSITE" id="PS50122">
    <property type="entry name" value="CHEB"/>
    <property type="match status" value="1"/>
</dbReference>
<dbReference type="PROSITE" id="PS50123">
    <property type="entry name" value="CHER"/>
    <property type="match status" value="1"/>
</dbReference>
<dbReference type="RefSeq" id="WP_230629071.1">
    <property type="nucleotide sequence ID" value="NZ_CP009528.1"/>
</dbReference>
<dbReference type="InterPro" id="IPR000014">
    <property type="entry name" value="PAS"/>
</dbReference>
<dbReference type="SUPFAM" id="SSF52738">
    <property type="entry name" value="Methylesterase CheB, C-terminal domain"/>
    <property type="match status" value="1"/>
</dbReference>
<dbReference type="SMART" id="SM00091">
    <property type="entry name" value="PAS"/>
    <property type="match status" value="2"/>
</dbReference>
<feature type="domain" description="CheB-type methylesterase" evidence="9">
    <location>
        <begin position="64"/>
        <end position="255"/>
    </location>
</feature>
<evidence type="ECO:0000256" key="5">
    <source>
        <dbReference type="ARBA" id="ARBA00022691"/>
    </source>
</evidence>
<dbReference type="PRINTS" id="PR00996">
    <property type="entry name" value="CHERMTFRASE"/>
</dbReference>
<comment type="catalytic activity">
    <reaction evidence="1">
        <text>L-glutamyl-[protein] + S-adenosyl-L-methionine = [protein]-L-glutamate 5-O-methyl ester + S-adenosyl-L-homocysteine</text>
        <dbReference type="Rhea" id="RHEA:24452"/>
        <dbReference type="Rhea" id="RHEA-COMP:10208"/>
        <dbReference type="Rhea" id="RHEA-COMP:10311"/>
        <dbReference type="ChEBI" id="CHEBI:29973"/>
        <dbReference type="ChEBI" id="CHEBI:57856"/>
        <dbReference type="ChEBI" id="CHEBI:59789"/>
        <dbReference type="ChEBI" id="CHEBI:82795"/>
        <dbReference type="EC" id="2.1.1.80"/>
    </reaction>
</comment>
<feature type="region of interest" description="Disordered" evidence="7">
    <location>
        <begin position="726"/>
        <end position="763"/>
    </location>
</feature>